<dbReference type="EMBL" id="RWGY01000026">
    <property type="protein sequence ID" value="TVU21215.1"/>
    <property type="molecule type" value="Genomic_DNA"/>
</dbReference>
<dbReference type="Proteomes" id="UP000324897">
    <property type="component" value="Unassembled WGS sequence"/>
</dbReference>
<dbReference type="OrthoDB" id="10027013at2759"/>
<keyword evidence="4" id="KW-1185">Reference proteome</keyword>
<dbReference type="Gene3D" id="3.40.50.150">
    <property type="entry name" value="Vaccinia Virus protein VP39"/>
    <property type="match status" value="1"/>
</dbReference>
<gene>
    <name evidence="3" type="ORF">EJB05_30840</name>
</gene>
<protein>
    <recommendedName>
        <fullName evidence="2">Methyltransferase type 11 domain-containing protein</fullName>
    </recommendedName>
</protein>
<dbReference type="AlphaFoldDB" id="A0A5J9UBY9"/>
<reference evidence="3 4" key="1">
    <citation type="journal article" date="2019" name="Sci. Rep.">
        <title>A high-quality genome of Eragrostis curvula grass provides insights into Poaceae evolution and supports new strategies to enhance forage quality.</title>
        <authorList>
            <person name="Carballo J."/>
            <person name="Santos B.A.C.M."/>
            <person name="Zappacosta D."/>
            <person name="Garbus I."/>
            <person name="Selva J.P."/>
            <person name="Gallo C.A."/>
            <person name="Diaz A."/>
            <person name="Albertini E."/>
            <person name="Caccamo M."/>
            <person name="Echenique V."/>
        </authorList>
    </citation>
    <scope>NUCLEOTIDE SEQUENCE [LARGE SCALE GENOMIC DNA]</scope>
    <source>
        <strain evidence="4">cv. Victoria</strain>
        <tissue evidence="3">Leaf</tissue>
    </source>
</reference>
<dbReference type="PANTHER" id="PTHR45180:SF1">
    <property type="entry name" value="OS01G0307686 PROTEIN"/>
    <property type="match status" value="1"/>
</dbReference>
<feature type="region of interest" description="Disordered" evidence="1">
    <location>
        <begin position="1"/>
        <end position="22"/>
    </location>
</feature>
<name>A0A5J9UBY9_9POAL</name>
<accession>A0A5J9UBY9</accession>
<comment type="caution">
    <text evidence="3">The sequence shown here is derived from an EMBL/GenBank/DDBJ whole genome shotgun (WGS) entry which is preliminary data.</text>
</comment>
<dbReference type="PANTHER" id="PTHR45180">
    <property type="entry name" value="OS01G0307686 PROTEIN"/>
    <property type="match status" value="1"/>
</dbReference>
<proteinExistence type="predicted"/>
<dbReference type="GO" id="GO:0008757">
    <property type="term" value="F:S-adenosylmethionine-dependent methyltransferase activity"/>
    <property type="evidence" value="ECO:0007669"/>
    <property type="project" value="InterPro"/>
</dbReference>
<evidence type="ECO:0000313" key="4">
    <source>
        <dbReference type="Proteomes" id="UP000324897"/>
    </source>
</evidence>
<organism evidence="3 4">
    <name type="scientific">Eragrostis curvula</name>
    <name type="common">weeping love grass</name>
    <dbReference type="NCBI Taxonomy" id="38414"/>
    <lineage>
        <taxon>Eukaryota</taxon>
        <taxon>Viridiplantae</taxon>
        <taxon>Streptophyta</taxon>
        <taxon>Embryophyta</taxon>
        <taxon>Tracheophyta</taxon>
        <taxon>Spermatophyta</taxon>
        <taxon>Magnoliopsida</taxon>
        <taxon>Liliopsida</taxon>
        <taxon>Poales</taxon>
        <taxon>Poaceae</taxon>
        <taxon>PACMAD clade</taxon>
        <taxon>Chloridoideae</taxon>
        <taxon>Eragrostideae</taxon>
        <taxon>Eragrostidinae</taxon>
        <taxon>Eragrostis</taxon>
    </lineage>
</organism>
<feature type="domain" description="Methyltransferase type 11" evidence="2">
    <location>
        <begin position="62"/>
        <end position="152"/>
    </location>
</feature>
<dbReference type="SUPFAM" id="SSF53335">
    <property type="entry name" value="S-adenosyl-L-methionine-dependent methyltransferases"/>
    <property type="match status" value="1"/>
</dbReference>
<dbReference type="Pfam" id="PF08241">
    <property type="entry name" value="Methyltransf_11"/>
    <property type="match status" value="1"/>
</dbReference>
<feature type="compositionally biased region" description="Basic and acidic residues" evidence="1">
    <location>
        <begin position="1"/>
        <end position="16"/>
    </location>
</feature>
<dbReference type="InterPro" id="IPR013216">
    <property type="entry name" value="Methyltransf_11"/>
</dbReference>
<dbReference type="CDD" id="cd02440">
    <property type="entry name" value="AdoMet_MTases"/>
    <property type="match status" value="1"/>
</dbReference>
<evidence type="ECO:0000313" key="3">
    <source>
        <dbReference type="EMBL" id="TVU21215.1"/>
    </source>
</evidence>
<feature type="non-terminal residue" evidence="3">
    <location>
        <position position="1"/>
    </location>
</feature>
<dbReference type="InterPro" id="IPR029063">
    <property type="entry name" value="SAM-dependent_MTases_sf"/>
</dbReference>
<evidence type="ECO:0000256" key="1">
    <source>
        <dbReference type="SAM" id="MobiDB-lite"/>
    </source>
</evidence>
<evidence type="ECO:0000259" key="2">
    <source>
        <dbReference type="Pfam" id="PF08241"/>
    </source>
</evidence>
<sequence>LVGSKPAREKREESRGKSNRGGAMANLFLKQAKQYAATRPAYPAELFEFIASKTPRRDLAWDVGTGSGQAAASLATLYAAVVGTDTSAQQISYAPALPNVRYVHTPPDLPLAALHAAVGAPPGSVDLVTVAQAFHWLDLPQFYAQTRSLLRPAHGVLAAWCYTEPRVEGSPAVDDAFWRLYRFSQPYWAPNRRLVDDEYRGVDFPFDPVEGEAHTGPFEFSTERRMDLDDYLMYITSWSAYQTAKDKGVELLDEPTVRGFQEAWGGPREEVKTVKYPIFLRIGKVRPEVQNESSSSA</sequence>